<feature type="signal peptide" evidence="1">
    <location>
        <begin position="1"/>
        <end position="23"/>
    </location>
</feature>
<proteinExistence type="predicted"/>
<dbReference type="Proteomes" id="UP000479691">
    <property type="component" value="Unassembled WGS sequence"/>
</dbReference>
<sequence length="100" mass="10534">MKLSILSTATIILASGLADLATATCFQYWEGTAPFCDSKCPAKVAGRTCKGTGKFSSVESEGGKMGLKLYAQPMPAAPASLVRDGKRIQNISQEMAETDN</sequence>
<organism evidence="3 4">
    <name type="scientific">Orbilia oligospora</name>
    <name type="common">Nematode-trapping fungus</name>
    <name type="synonym">Arthrobotrys oligospora</name>
    <dbReference type="NCBI Taxonomy" id="2813651"/>
    <lineage>
        <taxon>Eukaryota</taxon>
        <taxon>Fungi</taxon>
        <taxon>Dikarya</taxon>
        <taxon>Ascomycota</taxon>
        <taxon>Pezizomycotina</taxon>
        <taxon>Orbiliomycetes</taxon>
        <taxon>Orbiliales</taxon>
        <taxon>Orbiliaceae</taxon>
        <taxon>Orbilia</taxon>
    </lineage>
</organism>
<dbReference type="EMBL" id="JAABOE010000003">
    <property type="protein sequence ID" value="KAF3191594.1"/>
    <property type="molecule type" value="Genomic_DNA"/>
</dbReference>
<reference evidence="4 5" key="1">
    <citation type="submission" date="2019-06" db="EMBL/GenBank/DDBJ databases">
        <authorList>
            <person name="Palmer J.M."/>
        </authorList>
    </citation>
    <scope>NUCLEOTIDE SEQUENCE [LARGE SCALE GENOMIC DNA]</scope>
    <source>
        <strain evidence="3 4">TWF106</strain>
        <strain evidence="2 5">TWF788</strain>
    </source>
</reference>
<gene>
    <name evidence="3" type="ORF">TWF106_004275</name>
    <name evidence="2" type="ORF">TWF788_006191</name>
</gene>
<dbReference type="EMBL" id="WIWS01000002">
    <property type="protein sequence ID" value="KAF3229356.1"/>
    <property type="molecule type" value="Genomic_DNA"/>
</dbReference>
<protein>
    <submittedName>
        <fullName evidence="3">Uncharacterized protein</fullName>
    </submittedName>
</protein>
<dbReference type="Proteomes" id="UP000472727">
    <property type="component" value="Unassembled WGS sequence"/>
</dbReference>
<comment type="caution">
    <text evidence="3">The sequence shown here is derived from an EMBL/GenBank/DDBJ whole genome shotgun (WGS) entry which is preliminary data.</text>
</comment>
<keyword evidence="1" id="KW-0732">Signal</keyword>
<evidence type="ECO:0000256" key="1">
    <source>
        <dbReference type="SAM" id="SignalP"/>
    </source>
</evidence>
<evidence type="ECO:0000313" key="3">
    <source>
        <dbReference type="EMBL" id="KAF3229356.1"/>
    </source>
</evidence>
<feature type="chain" id="PRO_5036201022" evidence="1">
    <location>
        <begin position="24"/>
        <end position="100"/>
    </location>
</feature>
<name>A0A7C8R2T1_ORBOL</name>
<accession>A0A7C8R2T1</accession>
<dbReference type="AlphaFoldDB" id="A0A7C8R2T1"/>
<evidence type="ECO:0000313" key="2">
    <source>
        <dbReference type="EMBL" id="KAF3191594.1"/>
    </source>
</evidence>
<evidence type="ECO:0000313" key="5">
    <source>
        <dbReference type="Proteomes" id="UP000479691"/>
    </source>
</evidence>
<evidence type="ECO:0000313" key="4">
    <source>
        <dbReference type="Proteomes" id="UP000472727"/>
    </source>
</evidence>